<organism evidence="1 2">
    <name type="scientific">Panagrolaimus sp. ES5</name>
    <dbReference type="NCBI Taxonomy" id="591445"/>
    <lineage>
        <taxon>Eukaryota</taxon>
        <taxon>Metazoa</taxon>
        <taxon>Ecdysozoa</taxon>
        <taxon>Nematoda</taxon>
        <taxon>Chromadorea</taxon>
        <taxon>Rhabditida</taxon>
        <taxon>Tylenchina</taxon>
        <taxon>Panagrolaimomorpha</taxon>
        <taxon>Panagrolaimoidea</taxon>
        <taxon>Panagrolaimidae</taxon>
        <taxon>Panagrolaimus</taxon>
    </lineage>
</organism>
<dbReference type="Proteomes" id="UP000887579">
    <property type="component" value="Unplaced"/>
</dbReference>
<proteinExistence type="predicted"/>
<protein>
    <submittedName>
        <fullName evidence="2">DNA2/NAM7 helicase helicase domain-containing protein</fullName>
    </submittedName>
</protein>
<dbReference type="WBParaSite" id="ES5_v2.g16736.t1">
    <property type="protein sequence ID" value="ES5_v2.g16736.t1"/>
    <property type="gene ID" value="ES5_v2.g16736"/>
</dbReference>
<evidence type="ECO:0000313" key="2">
    <source>
        <dbReference type="WBParaSite" id="ES5_v2.g16736.t1"/>
    </source>
</evidence>
<accession>A0AC34FI84</accession>
<sequence>MIDYIYPDPQFEEPYEDFTKSTEQRITDCETHQQSHGTILFNHNQELAIDAIVNSTCGKYPFLLFGPPGTGKTATLVECIHRITKMGKEKRILVCTPSNMAADVIAATILQRGIIEDKYVFRLNSLSFEYKKRNKLLDSIACIV</sequence>
<evidence type="ECO:0000313" key="1">
    <source>
        <dbReference type="Proteomes" id="UP000887579"/>
    </source>
</evidence>
<name>A0AC34FI84_9BILA</name>
<reference evidence="2" key="1">
    <citation type="submission" date="2022-11" db="UniProtKB">
        <authorList>
            <consortium name="WormBaseParasite"/>
        </authorList>
    </citation>
    <scope>IDENTIFICATION</scope>
</reference>